<reference evidence="1 2" key="1">
    <citation type="submission" date="2019-09" db="EMBL/GenBank/DDBJ databases">
        <title>Taxonomic organization of the family Brucellaceae based on a phylogenomic approach.</title>
        <authorList>
            <person name="Leclercq S."/>
            <person name="Cloeckaert A."/>
            <person name="Zygmunt M.S."/>
        </authorList>
    </citation>
    <scope>NUCLEOTIDE SEQUENCE [LARGE SCALE GENOMIC DNA]</scope>
    <source>
        <strain evidence="1 2">TA93</strain>
    </source>
</reference>
<protein>
    <submittedName>
        <fullName evidence="1">Uncharacterized protein</fullName>
    </submittedName>
</protein>
<accession>A0A7V7VV27</accession>
<organism evidence="1 2">
    <name type="scientific">Brucella tritici</name>
    <dbReference type="NCBI Taxonomy" id="94626"/>
    <lineage>
        <taxon>Bacteria</taxon>
        <taxon>Pseudomonadati</taxon>
        <taxon>Pseudomonadota</taxon>
        <taxon>Alphaproteobacteria</taxon>
        <taxon>Hyphomicrobiales</taxon>
        <taxon>Brucellaceae</taxon>
        <taxon>Brucella/Ochrobactrum group</taxon>
        <taxon>Brucella</taxon>
    </lineage>
</organism>
<dbReference type="AlphaFoldDB" id="A0A7V7VV27"/>
<dbReference type="Proteomes" id="UP000460650">
    <property type="component" value="Unassembled WGS sequence"/>
</dbReference>
<name>A0A7V7VV27_9HYPH</name>
<sequence length="91" mass="10832">MFEEESCKGWLFLEQAHFPQSLHQGIATSYRGEREDAENSRFIDEMRALMQEHRLPYSILNLEKAKAEYFKARADVLLNTDDRYLIDYPDE</sequence>
<dbReference type="EMBL" id="WBVY01000003">
    <property type="protein sequence ID" value="KAB2657533.1"/>
    <property type="molecule type" value="Genomic_DNA"/>
</dbReference>
<evidence type="ECO:0000313" key="2">
    <source>
        <dbReference type="Proteomes" id="UP000460650"/>
    </source>
</evidence>
<proteinExistence type="predicted"/>
<dbReference type="RefSeq" id="WP_151646379.1">
    <property type="nucleotide sequence ID" value="NZ_WBVY01000003.1"/>
</dbReference>
<gene>
    <name evidence="1" type="ORF">F9K94_14360</name>
</gene>
<comment type="caution">
    <text evidence="1">The sequence shown here is derived from an EMBL/GenBank/DDBJ whole genome shotgun (WGS) entry which is preliminary data.</text>
</comment>
<evidence type="ECO:0000313" key="1">
    <source>
        <dbReference type="EMBL" id="KAB2657533.1"/>
    </source>
</evidence>